<dbReference type="Gene3D" id="3.40.630.30">
    <property type="match status" value="1"/>
</dbReference>
<dbReference type="EMBL" id="JBEZUR010000014">
    <property type="protein sequence ID" value="MEU3554944.1"/>
    <property type="molecule type" value="Genomic_DNA"/>
</dbReference>
<dbReference type="EC" id="2.-.-.-" evidence="2"/>
<dbReference type="Proteomes" id="UP001550850">
    <property type="component" value="Unassembled WGS sequence"/>
</dbReference>
<dbReference type="PANTHER" id="PTHR43610:SF1">
    <property type="entry name" value="N-ACETYLTRANSFERASE DOMAIN-CONTAINING PROTEIN"/>
    <property type="match status" value="1"/>
</dbReference>
<reference evidence="2 3" key="1">
    <citation type="submission" date="2024-06" db="EMBL/GenBank/DDBJ databases">
        <title>The Natural Products Discovery Center: Release of the First 8490 Sequenced Strains for Exploring Actinobacteria Biosynthetic Diversity.</title>
        <authorList>
            <person name="Kalkreuter E."/>
            <person name="Kautsar S.A."/>
            <person name="Yang D."/>
            <person name="Bader C.D."/>
            <person name="Teijaro C.N."/>
            <person name="Fluegel L."/>
            <person name="Davis C.M."/>
            <person name="Simpson J.R."/>
            <person name="Lauterbach L."/>
            <person name="Steele A.D."/>
            <person name="Gui C."/>
            <person name="Meng S."/>
            <person name="Li G."/>
            <person name="Viehrig K."/>
            <person name="Ye F."/>
            <person name="Su P."/>
            <person name="Kiefer A.F."/>
            <person name="Nichols A."/>
            <person name="Cepeda A.J."/>
            <person name="Yan W."/>
            <person name="Fan B."/>
            <person name="Jiang Y."/>
            <person name="Adhikari A."/>
            <person name="Zheng C.-J."/>
            <person name="Schuster L."/>
            <person name="Cowan T.M."/>
            <person name="Smanski M.J."/>
            <person name="Chevrette M.G."/>
            <person name="De Carvalho L.P.S."/>
            <person name="Shen B."/>
        </authorList>
    </citation>
    <scope>NUCLEOTIDE SEQUENCE [LARGE SCALE GENOMIC DNA]</scope>
    <source>
        <strain evidence="2 3">NPDC038104</strain>
    </source>
</reference>
<gene>
    <name evidence="2" type="ORF">AB0E65_12115</name>
</gene>
<dbReference type="InterPro" id="IPR000182">
    <property type="entry name" value="GNAT_dom"/>
</dbReference>
<accession>A0ABV2YGV2</accession>
<dbReference type="GO" id="GO:0016740">
    <property type="term" value="F:transferase activity"/>
    <property type="evidence" value="ECO:0007669"/>
    <property type="project" value="UniProtKB-KW"/>
</dbReference>
<dbReference type="Pfam" id="PF13302">
    <property type="entry name" value="Acetyltransf_3"/>
    <property type="match status" value="1"/>
</dbReference>
<protein>
    <submittedName>
        <fullName evidence="2">GNAT family protein</fullName>
        <ecNumber evidence="2">2.-.-.-</ecNumber>
    </submittedName>
</protein>
<evidence type="ECO:0000259" key="1">
    <source>
        <dbReference type="PROSITE" id="PS51186"/>
    </source>
</evidence>
<evidence type="ECO:0000313" key="3">
    <source>
        <dbReference type="Proteomes" id="UP001550850"/>
    </source>
</evidence>
<dbReference type="PROSITE" id="PS51186">
    <property type="entry name" value="GNAT"/>
    <property type="match status" value="1"/>
</dbReference>
<keyword evidence="3" id="KW-1185">Reference proteome</keyword>
<name>A0ABV2YGV2_9ACTN</name>
<proteinExistence type="predicted"/>
<organism evidence="2 3">
    <name type="scientific">Streptomyces fragilis</name>
    <dbReference type="NCBI Taxonomy" id="67301"/>
    <lineage>
        <taxon>Bacteria</taxon>
        <taxon>Bacillati</taxon>
        <taxon>Actinomycetota</taxon>
        <taxon>Actinomycetes</taxon>
        <taxon>Kitasatosporales</taxon>
        <taxon>Streptomycetaceae</taxon>
        <taxon>Streptomyces</taxon>
    </lineage>
</organism>
<dbReference type="SUPFAM" id="SSF55729">
    <property type="entry name" value="Acyl-CoA N-acyltransferases (Nat)"/>
    <property type="match status" value="1"/>
</dbReference>
<dbReference type="PANTHER" id="PTHR43610">
    <property type="entry name" value="BLL6696 PROTEIN"/>
    <property type="match status" value="1"/>
</dbReference>
<evidence type="ECO:0000313" key="2">
    <source>
        <dbReference type="EMBL" id="MEU3554944.1"/>
    </source>
</evidence>
<feature type="domain" description="N-acetyltransferase" evidence="1">
    <location>
        <begin position="15"/>
        <end position="180"/>
    </location>
</feature>
<sequence length="214" mass="23523">MTFRLTAPPLEGSRVRLEPLHPRHAADLALAAEEDRSTFAYTWVPRADEVPDYIATQRGRAAEGTVAPYAQISLATGRAVGCTSFCTPRAWRTSGRLDAVEVGWTWLGRSAQGTGVNTEAKLLLFRQAFEGWGVGRVDLMTDARNVRSRAAMERVGARPEGVLRGWGVSRVPGEEGRLRDTAVHAVLAEDWTEVREKLEKILSGRTTSAPPRRS</sequence>
<comment type="caution">
    <text evidence="2">The sequence shown here is derived from an EMBL/GenBank/DDBJ whole genome shotgun (WGS) entry which is preliminary data.</text>
</comment>
<dbReference type="RefSeq" id="WP_108955257.1">
    <property type="nucleotide sequence ID" value="NZ_BEVZ01000005.1"/>
</dbReference>
<dbReference type="InterPro" id="IPR016181">
    <property type="entry name" value="Acyl_CoA_acyltransferase"/>
</dbReference>
<keyword evidence="2" id="KW-0808">Transferase</keyword>